<gene>
    <name evidence="1" type="ORF">P154DRAFT_577050</name>
</gene>
<accession>A0A6A5WEY1</accession>
<protein>
    <submittedName>
        <fullName evidence="1">Uncharacterized protein</fullName>
    </submittedName>
</protein>
<proteinExistence type="predicted"/>
<organism evidence="1 2">
    <name type="scientific">Amniculicola lignicola CBS 123094</name>
    <dbReference type="NCBI Taxonomy" id="1392246"/>
    <lineage>
        <taxon>Eukaryota</taxon>
        <taxon>Fungi</taxon>
        <taxon>Dikarya</taxon>
        <taxon>Ascomycota</taxon>
        <taxon>Pezizomycotina</taxon>
        <taxon>Dothideomycetes</taxon>
        <taxon>Pleosporomycetidae</taxon>
        <taxon>Pleosporales</taxon>
        <taxon>Amniculicolaceae</taxon>
        <taxon>Amniculicola</taxon>
    </lineage>
</organism>
<evidence type="ECO:0000313" key="1">
    <source>
        <dbReference type="EMBL" id="KAF1999329.1"/>
    </source>
</evidence>
<evidence type="ECO:0000313" key="2">
    <source>
        <dbReference type="Proteomes" id="UP000799779"/>
    </source>
</evidence>
<name>A0A6A5WEY1_9PLEO</name>
<reference evidence="1" key="1">
    <citation type="journal article" date="2020" name="Stud. Mycol.">
        <title>101 Dothideomycetes genomes: a test case for predicting lifestyles and emergence of pathogens.</title>
        <authorList>
            <person name="Haridas S."/>
            <person name="Albert R."/>
            <person name="Binder M."/>
            <person name="Bloem J."/>
            <person name="Labutti K."/>
            <person name="Salamov A."/>
            <person name="Andreopoulos B."/>
            <person name="Baker S."/>
            <person name="Barry K."/>
            <person name="Bills G."/>
            <person name="Bluhm B."/>
            <person name="Cannon C."/>
            <person name="Castanera R."/>
            <person name="Culley D."/>
            <person name="Daum C."/>
            <person name="Ezra D."/>
            <person name="Gonzalez J."/>
            <person name="Henrissat B."/>
            <person name="Kuo A."/>
            <person name="Liang C."/>
            <person name="Lipzen A."/>
            <person name="Lutzoni F."/>
            <person name="Magnuson J."/>
            <person name="Mondo S."/>
            <person name="Nolan M."/>
            <person name="Ohm R."/>
            <person name="Pangilinan J."/>
            <person name="Park H.-J."/>
            <person name="Ramirez L."/>
            <person name="Alfaro M."/>
            <person name="Sun H."/>
            <person name="Tritt A."/>
            <person name="Yoshinaga Y."/>
            <person name="Zwiers L.-H."/>
            <person name="Turgeon B."/>
            <person name="Goodwin S."/>
            <person name="Spatafora J."/>
            <person name="Crous P."/>
            <person name="Grigoriev I."/>
        </authorList>
    </citation>
    <scope>NUCLEOTIDE SEQUENCE</scope>
    <source>
        <strain evidence="1">CBS 123094</strain>
    </source>
</reference>
<sequence>MSTSWKATQGRVTKKIALADLARAGLPREIRDQIYREFWDKEYIEKINTRLPRLLQGWHHQLKTSDIRGLVQMIMEAGPIGTEAIEWLYENSTTLMVQFTDFYTFLSNGIFESGVTPMTHKMRGFALKVSVHNNIYPCLKELAEVQVKQGFHFRLIIDIGYTGPDSLMRVRVVETVESIKPEIIALQMRGFKINVAVQISSTIYAIDEVVTGEDGEWREGFARICRQRDTIGYGTRWAGSYSWLRTR</sequence>
<keyword evidence="2" id="KW-1185">Reference proteome</keyword>
<dbReference type="Proteomes" id="UP000799779">
    <property type="component" value="Unassembled WGS sequence"/>
</dbReference>
<dbReference type="EMBL" id="ML977596">
    <property type="protein sequence ID" value="KAF1999329.1"/>
    <property type="molecule type" value="Genomic_DNA"/>
</dbReference>
<dbReference type="AlphaFoldDB" id="A0A6A5WEY1"/>